<proteinExistence type="predicted"/>
<keyword evidence="1" id="KW-0472">Membrane</keyword>
<accession>A0A9P9AGD6</accession>
<keyword evidence="1" id="KW-1133">Transmembrane helix</keyword>
<organism evidence="2 3">
    <name type="scientific">Plectosphaerella plurivora</name>
    <dbReference type="NCBI Taxonomy" id="936078"/>
    <lineage>
        <taxon>Eukaryota</taxon>
        <taxon>Fungi</taxon>
        <taxon>Dikarya</taxon>
        <taxon>Ascomycota</taxon>
        <taxon>Pezizomycotina</taxon>
        <taxon>Sordariomycetes</taxon>
        <taxon>Hypocreomycetidae</taxon>
        <taxon>Glomerellales</taxon>
        <taxon>Plectosphaerellaceae</taxon>
        <taxon>Plectosphaerella</taxon>
    </lineage>
</organism>
<reference evidence="2" key="1">
    <citation type="journal article" date="2021" name="Nat. Commun.">
        <title>Genetic determinants of endophytism in the Arabidopsis root mycobiome.</title>
        <authorList>
            <person name="Mesny F."/>
            <person name="Miyauchi S."/>
            <person name="Thiergart T."/>
            <person name="Pickel B."/>
            <person name="Atanasova L."/>
            <person name="Karlsson M."/>
            <person name="Huettel B."/>
            <person name="Barry K.W."/>
            <person name="Haridas S."/>
            <person name="Chen C."/>
            <person name="Bauer D."/>
            <person name="Andreopoulos W."/>
            <person name="Pangilinan J."/>
            <person name="LaButti K."/>
            <person name="Riley R."/>
            <person name="Lipzen A."/>
            <person name="Clum A."/>
            <person name="Drula E."/>
            <person name="Henrissat B."/>
            <person name="Kohler A."/>
            <person name="Grigoriev I.V."/>
            <person name="Martin F.M."/>
            <person name="Hacquard S."/>
        </authorList>
    </citation>
    <scope>NUCLEOTIDE SEQUENCE</scope>
    <source>
        <strain evidence="2">MPI-SDFR-AT-0117</strain>
    </source>
</reference>
<sequence>MILGVSSLAISVMAIELLIHWNHLQNAYSLKSTGQYLAFSVGLLTLPSSLWGLVRQKVLSHAHAVLLRNPLLTTALSSQIRSRNFHH</sequence>
<protein>
    <submittedName>
        <fullName evidence="2">Uncharacterized protein</fullName>
    </submittedName>
</protein>
<feature type="transmembrane region" description="Helical" evidence="1">
    <location>
        <begin position="33"/>
        <end position="54"/>
    </location>
</feature>
<comment type="caution">
    <text evidence="2">The sequence shown here is derived from an EMBL/GenBank/DDBJ whole genome shotgun (WGS) entry which is preliminary data.</text>
</comment>
<evidence type="ECO:0000256" key="1">
    <source>
        <dbReference type="SAM" id="Phobius"/>
    </source>
</evidence>
<gene>
    <name evidence="2" type="ORF">F5X68DRAFT_198510</name>
</gene>
<dbReference type="EMBL" id="JAGSXJ010000002">
    <property type="protein sequence ID" value="KAH6695494.1"/>
    <property type="molecule type" value="Genomic_DNA"/>
</dbReference>
<name>A0A9P9AGD6_9PEZI</name>
<evidence type="ECO:0000313" key="3">
    <source>
        <dbReference type="Proteomes" id="UP000770015"/>
    </source>
</evidence>
<dbReference type="OrthoDB" id="3945378at2759"/>
<dbReference type="Proteomes" id="UP000770015">
    <property type="component" value="Unassembled WGS sequence"/>
</dbReference>
<evidence type="ECO:0000313" key="2">
    <source>
        <dbReference type="EMBL" id="KAH6695494.1"/>
    </source>
</evidence>
<dbReference type="AlphaFoldDB" id="A0A9P9AGD6"/>
<keyword evidence="3" id="KW-1185">Reference proteome</keyword>
<keyword evidence="1" id="KW-0812">Transmembrane</keyword>